<gene>
    <name evidence="1" type="ORF">EC957_003015</name>
</gene>
<dbReference type="EMBL" id="JAAAXW010000164">
    <property type="protein sequence ID" value="KAF9541517.1"/>
    <property type="molecule type" value="Genomic_DNA"/>
</dbReference>
<keyword evidence="2" id="KW-1185">Reference proteome</keyword>
<organism evidence="1 2">
    <name type="scientific">Mortierella hygrophila</name>
    <dbReference type="NCBI Taxonomy" id="979708"/>
    <lineage>
        <taxon>Eukaryota</taxon>
        <taxon>Fungi</taxon>
        <taxon>Fungi incertae sedis</taxon>
        <taxon>Mucoromycota</taxon>
        <taxon>Mortierellomycotina</taxon>
        <taxon>Mortierellomycetes</taxon>
        <taxon>Mortierellales</taxon>
        <taxon>Mortierellaceae</taxon>
        <taxon>Mortierella</taxon>
    </lineage>
</organism>
<dbReference type="AlphaFoldDB" id="A0A9P6K174"/>
<protein>
    <submittedName>
        <fullName evidence="1">Uncharacterized protein</fullName>
    </submittedName>
</protein>
<reference evidence="1" key="1">
    <citation type="journal article" date="2020" name="Fungal Divers.">
        <title>Resolving the Mortierellaceae phylogeny through synthesis of multi-gene phylogenetics and phylogenomics.</title>
        <authorList>
            <person name="Vandepol N."/>
            <person name="Liber J."/>
            <person name="Desiro A."/>
            <person name="Na H."/>
            <person name="Kennedy M."/>
            <person name="Barry K."/>
            <person name="Grigoriev I.V."/>
            <person name="Miller A.N."/>
            <person name="O'Donnell K."/>
            <person name="Stajich J.E."/>
            <person name="Bonito G."/>
        </authorList>
    </citation>
    <scope>NUCLEOTIDE SEQUENCE</scope>
    <source>
        <strain evidence="1">NRRL 2591</strain>
    </source>
</reference>
<dbReference type="Proteomes" id="UP000723463">
    <property type="component" value="Unassembled WGS sequence"/>
</dbReference>
<proteinExistence type="predicted"/>
<evidence type="ECO:0000313" key="2">
    <source>
        <dbReference type="Proteomes" id="UP000723463"/>
    </source>
</evidence>
<accession>A0A9P6K174</accession>
<comment type="caution">
    <text evidence="1">The sequence shown here is derived from an EMBL/GenBank/DDBJ whole genome shotgun (WGS) entry which is preliminary data.</text>
</comment>
<name>A0A9P6K174_9FUNG</name>
<sequence>MLGFLFSPKRFVVRGCDEAYYEVEAVVAEEEGNRRGVEFPEPPCGGEGEVAEGEVSPDVLAVVSCEEVPLATCGSCGEEGVMVEVNEDEQDNLCW</sequence>
<evidence type="ECO:0000313" key="1">
    <source>
        <dbReference type="EMBL" id="KAF9541517.1"/>
    </source>
</evidence>